<dbReference type="AlphaFoldDB" id="A0A0D2XTU5"/>
<reference evidence="2" key="1">
    <citation type="journal article" date="2012" name="Mol. Plant Microbe Interact.">
        <title>A highly conserved effector in Fusarium oxysporum is required for full virulence on Arabidopsis.</title>
        <authorList>
            <person name="Thatcher L.F."/>
            <person name="Gardiner D.M."/>
            <person name="Kazan K."/>
            <person name="Manners J."/>
        </authorList>
    </citation>
    <scope>NUCLEOTIDE SEQUENCE [LARGE SCALE GENOMIC DNA]</scope>
    <source>
        <strain evidence="2">Fo5176</strain>
    </source>
</reference>
<dbReference type="VEuPathDB" id="FungiDB:FOXG_07397"/>
<dbReference type="Proteomes" id="UP000002489">
    <property type="component" value="Unassembled WGS sequence"/>
</dbReference>
<organism evidence="1 2">
    <name type="scientific">Fusarium oxysporum (strain Fo5176)</name>
    <name type="common">Fusarium vascular wilt</name>
    <dbReference type="NCBI Taxonomy" id="660025"/>
    <lineage>
        <taxon>Eukaryota</taxon>
        <taxon>Fungi</taxon>
        <taxon>Dikarya</taxon>
        <taxon>Ascomycota</taxon>
        <taxon>Pezizomycotina</taxon>
        <taxon>Sordariomycetes</taxon>
        <taxon>Hypocreomycetidae</taxon>
        <taxon>Hypocreales</taxon>
        <taxon>Nectriaceae</taxon>
        <taxon>Fusarium</taxon>
        <taxon>Fusarium oxysporum species complex</taxon>
    </lineage>
</organism>
<reference evidence="1" key="2">
    <citation type="submission" date="2025-08" db="UniProtKB">
        <authorList>
            <consortium name="EnsemblFungi"/>
        </authorList>
    </citation>
    <scope>IDENTIFICATION</scope>
    <source>
        <strain evidence="1">4287 / CBS 123668 / FGSC 9935 / NRRL 34936</strain>
    </source>
</reference>
<sequence length="112" mass="12523">MTSMVGISRPLKKTRVPVHPEASEASGPPPRGRQNRTNYGLEGKQACLSKFNSIDNHLVKLAFKRRRSYLCGECGGNSAIARSGAIKVGCCKRWQWIWWVNPPPPELRALSY</sequence>
<dbReference type="EnsemblFungi" id="FOXG_07397T0">
    <property type="protein sequence ID" value="FOXG_07397P0"/>
    <property type="gene ID" value="FOXG_07397"/>
</dbReference>
<protein>
    <submittedName>
        <fullName evidence="1">Uncharacterized protein</fullName>
    </submittedName>
</protein>
<evidence type="ECO:0000313" key="2">
    <source>
        <dbReference type="Proteomes" id="UP000002489"/>
    </source>
</evidence>
<proteinExistence type="predicted"/>
<name>A0A0D2XTU5_FUSOF</name>
<evidence type="ECO:0000313" key="1">
    <source>
        <dbReference type="EnsemblFungi" id="FOXG_07397P0"/>
    </source>
</evidence>
<accession>A0A0D2XTU5</accession>
<gene>
    <name evidence="1" type="primary">28949087</name>
</gene>